<sequence>MSSSLLRGLAVAPAILVGVGSLSVANAQEASSIEEKPAVLSSASTFATSDVVAARAQILKETNHVRAEAGLPPLKLSNALNSVAQGCSQQQAAQGYMAHCDNFASKFPSVWTTASENVAAGYSVGQVTTGWRNSPGHYRNMTDPKATHIGIGIAYGADGTPYYTQNFAGYAEGVLPASDNVNTPAQPTTPTAPVNPTKPVTPAKPSTPAKPVTPAPEVPADDSWTTPANWSIPAEWSIPANWTDHDSWDNWVGADNWTTPTAWDNFTPCGSFPASDYGWYSNQATQSWTSF</sequence>
<dbReference type="SUPFAM" id="SSF55797">
    <property type="entry name" value="PR-1-like"/>
    <property type="match status" value="1"/>
</dbReference>
<dbReference type="KEGG" id="rama:IDM48_02185"/>
<keyword evidence="5" id="KW-1185">Reference proteome</keyword>
<dbReference type="Gene3D" id="3.40.33.10">
    <property type="entry name" value="CAP"/>
    <property type="match status" value="1"/>
</dbReference>
<dbReference type="Pfam" id="PF00188">
    <property type="entry name" value="CAP"/>
    <property type="match status" value="1"/>
</dbReference>
<keyword evidence="2" id="KW-0732">Signal</keyword>
<dbReference type="CDD" id="cd05379">
    <property type="entry name" value="CAP_bacterial"/>
    <property type="match status" value="1"/>
</dbReference>
<feature type="region of interest" description="Disordered" evidence="1">
    <location>
        <begin position="179"/>
        <end position="227"/>
    </location>
</feature>
<feature type="domain" description="SCP" evidence="3">
    <location>
        <begin position="60"/>
        <end position="167"/>
    </location>
</feature>
<organism evidence="4 5">
    <name type="scientific">Rothia amarae</name>
    <dbReference type="NCBI Taxonomy" id="169480"/>
    <lineage>
        <taxon>Bacteria</taxon>
        <taxon>Bacillati</taxon>
        <taxon>Actinomycetota</taxon>
        <taxon>Actinomycetes</taxon>
        <taxon>Micrococcales</taxon>
        <taxon>Micrococcaceae</taxon>
        <taxon>Rothia</taxon>
    </lineage>
</organism>
<gene>
    <name evidence="4" type="ORF">IDM48_02185</name>
</gene>
<feature type="signal peptide" evidence="2">
    <location>
        <begin position="1"/>
        <end position="27"/>
    </location>
</feature>
<feature type="chain" id="PRO_5028989852" description="SCP domain-containing protein" evidence="2">
    <location>
        <begin position="28"/>
        <end position="291"/>
    </location>
</feature>
<reference evidence="4 5" key="1">
    <citation type="submission" date="2020-09" db="EMBL/GenBank/DDBJ databases">
        <title>Investigation of environmental microbe.</title>
        <authorList>
            <person name="Ou Y."/>
            <person name="Kang Q."/>
        </authorList>
    </citation>
    <scope>NUCLEOTIDE SEQUENCE [LARGE SCALE GENOMIC DNA]</scope>
    <source>
        <strain evidence="4 5">KJZ-9</strain>
    </source>
</reference>
<dbReference type="InterPro" id="IPR035940">
    <property type="entry name" value="CAP_sf"/>
</dbReference>
<proteinExistence type="predicted"/>
<protein>
    <recommendedName>
        <fullName evidence="3">SCP domain-containing protein</fullName>
    </recommendedName>
</protein>
<dbReference type="RefSeq" id="WP_190617851.1">
    <property type="nucleotide sequence ID" value="NZ_CP061538.1"/>
</dbReference>
<evidence type="ECO:0000259" key="3">
    <source>
        <dbReference type="Pfam" id="PF00188"/>
    </source>
</evidence>
<evidence type="ECO:0000313" key="4">
    <source>
        <dbReference type="EMBL" id="QNV40266.1"/>
    </source>
</evidence>
<evidence type="ECO:0000313" key="5">
    <source>
        <dbReference type="Proteomes" id="UP000516421"/>
    </source>
</evidence>
<feature type="compositionally biased region" description="Low complexity" evidence="1">
    <location>
        <begin position="180"/>
        <end position="204"/>
    </location>
</feature>
<dbReference type="EMBL" id="CP061538">
    <property type="protein sequence ID" value="QNV40266.1"/>
    <property type="molecule type" value="Genomic_DNA"/>
</dbReference>
<dbReference type="PANTHER" id="PTHR31157">
    <property type="entry name" value="SCP DOMAIN-CONTAINING PROTEIN"/>
    <property type="match status" value="1"/>
</dbReference>
<accession>A0A7H2BKS0</accession>
<dbReference type="InterPro" id="IPR014044">
    <property type="entry name" value="CAP_dom"/>
</dbReference>
<dbReference type="Proteomes" id="UP000516421">
    <property type="component" value="Chromosome"/>
</dbReference>
<dbReference type="AlphaFoldDB" id="A0A7H2BKS0"/>
<evidence type="ECO:0000256" key="2">
    <source>
        <dbReference type="SAM" id="SignalP"/>
    </source>
</evidence>
<name>A0A7H2BKS0_9MICC</name>
<dbReference type="PANTHER" id="PTHR31157:SF1">
    <property type="entry name" value="SCP DOMAIN-CONTAINING PROTEIN"/>
    <property type="match status" value="1"/>
</dbReference>
<evidence type="ECO:0000256" key="1">
    <source>
        <dbReference type="SAM" id="MobiDB-lite"/>
    </source>
</evidence>